<name>A0AA39GND7_9BILA</name>
<evidence type="ECO:0000256" key="1">
    <source>
        <dbReference type="SAM" id="MobiDB-lite"/>
    </source>
</evidence>
<reference evidence="2" key="1">
    <citation type="submission" date="2023-06" db="EMBL/GenBank/DDBJ databases">
        <title>Genomic analysis of the entomopathogenic nematode Steinernema hermaphroditum.</title>
        <authorList>
            <person name="Schwarz E.M."/>
            <person name="Heppert J.K."/>
            <person name="Baniya A."/>
            <person name="Schwartz H.T."/>
            <person name="Tan C.-H."/>
            <person name="Antoshechkin I."/>
            <person name="Sternberg P.W."/>
            <person name="Goodrich-Blair H."/>
            <person name="Dillman A.R."/>
        </authorList>
    </citation>
    <scope>NUCLEOTIDE SEQUENCE</scope>
    <source>
        <strain evidence="2">PS9179</strain>
        <tissue evidence="2">Whole animal</tissue>
    </source>
</reference>
<feature type="region of interest" description="Disordered" evidence="1">
    <location>
        <begin position="184"/>
        <end position="212"/>
    </location>
</feature>
<dbReference type="EMBL" id="JAUCMV010000006">
    <property type="protein sequence ID" value="KAK0390411.1"/>
    <property type="molecule type" value="Genomic_DNA"/>
</dbReference>
<sequence length="487" mass="56506">MSAHDVKTYEAFARKFGLGPVAQLLNAVEENEQIVWNSFIRCRFPDYLQRSPETYRLWKNIWAAVHNRYRSVPEATLFKVWCAIRSLYLTKSCPLFCVGRISVLEKLVVRRRTGATWREKCAVLPLRKIQVFPIYDTPPIVQRNLDPQKRRRATKGRAATNADHSVTLYEDTIRRNQLKTDDTPIVEEGTDDRSRSCPHSNAEIQTENLRQHEEIYSNQDKTQTVDLYIKSEPVDINMSEVDESLQQEAIAEENGMQSRSYELLQTDHLQRDTRFQMPKEEEYSNFAEEVHTASSSMEGETDKEIQREEHILTERKEEPPAAKAAPYWEIMESSIDIALASSKFKKPANVSGTMQLYRRTRSSLNQSLYAQASITYEEGHTIPTSISQVIRADNVEESQILDLYRRVMERPVQEASITEQESAEEIPFIVTDGYILDVPYIPDPWKLTTFDFANPRLINPTYIPFNPHTDWLLYSSSFNVYDLLRTQ</sequence>
<organism evidence="2 3">
    <name type="scientific">Steinernema hermaphroditum</name>
    <dbReference type="NCBI Taxonomy" id="289476"/>
    <lineage>
        <taxon>Eukaryota</taxon>
        <taxon>Metazoa</taxon>
        <taxon>Ecdysozoa</taxon>
        <taxon>Nematoda</taxon>
        <taxon>Chromadorea</taxon>
        <taxon>Rhabditida</taxon>
        <taxon>Tylenchina</taxon>
        <taxon>Panagrolaimomorpha</taxon>
        <taxon>Strongyloidoidea</taxon>
        <taxon>Steinernematidae</taxon>
        <taxon>Steinernema</taxon>
    </lineage>
</organism>
<gene>
    <name evidence="2" type="ORF">QR680_019340</name>
</gene>
<keyword evidence="3" id="KW-1185">Reference proteome</keyword>
<comment type="caution">
    <text evidence="2">The sequence shown here is derived from an EMBL/GenBank/DDBJ whole genome shotgun (WGS) entry which is preliminary data.</text>
</comment>
<evidence type="ECO:0000313" key="2">
    <source>
        <dbReference type="EMBL" id="KAK0390411.1"/>
    </source>
</evidence>
<protein>
    <submittedName>
        <fullName evidence="2">Uncharacterized protein</fullName>
    </submittedName>
</protein>
<dbReference type="AlphaFoldDB" id="A0AA39GND7"/>
<dbReference type="Proteomes" id="UP001175271">
    <property type="component" value="Unassembled WGS sequence"/>
</dbReference>
<evidence type="ECO:0000313" key="3">
    <source>
        <dbReference type="Proteomes" id="UP001175271"/>
    </source>
</evidence>
<accession>A0AA39GND7</accession>
<feature type="compositionally biased region" description="Polar residues" evidence="1">
    <location>
        <begin position="197"/>
        <end position="208"/>
    </location>
</feature>
<proteinExistence type="predicted"/>